<gene>
    <name evidence="1" type="ORF">ACFOZ9_16830</name>
</gene>
<reference evidence="2" key="1">
    <citation type="journal article" date="2019" name="Int. J. Syst. Evol. Microbiol.">
        <title>The Global Catalogue of Microorganisms (GCM) 10K type strain sequencing project: providing services to taxonomists for standard genome sequencing and annotation.</title>
        <authorList>
            <consortium name="The Broad Institute Genomics Platform"/>
            <consortium name="The Broad Institute Genome Sequencing Center for Infectious Disease"/>
            <person name="Wu L."/>
            <person name="Ma J."/>
        </authorList>
    </citation>
    <scope>NUCLEOTIDE SEQUENCE [LARGE SCALE GENOMIC DNA]</scope>
    <source>
        <strain evidence="2">CCUG 56029</strain>
    </source>
</reference>
<sequence>MELAFSGSDFDPPESEQHLHIATGRTGAELTAWLRQQGGAQALNEATPLSAEDVALHWARFLALPLDAPRIDISWVERGWCLRDDAMDATFVAAGQGRWVAWTWFTTA</sequence>
<dbReference type="Proteomes" id="UP001595998">
    <property type="component" value="Unassembled WGS sequence"/>
</dbReference>
<protein>
    <submittedName>
        <fullName evidence="1">Uncharacterized protein</fullName>
    </submittedName>
</protein>
<evidence type="ECO:0000313" key="1">
    <source>
        <dbReference type="EMBL" id="MFC4427884.1"/>
    </source>
</evidence>
<name>A0ABV8XQR5_9DEIO</name>
<organism evidence="1 2">
    <name type="scientific">Deinococcus navajonensis</name>
    <dbReference type="NCBI Taxonomy" id="309884"/>
    <lineage>
        <taxon>Bacteria</taxon>
        <taxon>Thermotogati</taxon>
        <taxon>Deinococcota</taxon>
        <taxon>Deinococci</taxon>
        <taxon>Deinococcales</taxon>
        <taxon>Deinococcaceae</taxon>
        <taxon>Deinococcus</taxon>
    </lineage>
</organism>
<dbReference type="RefSeq" id="WP_380041813.1">
    <property type="nucleotide sequence ID" value="NZ_JBHSEH010000024.1"/>
</dbReference>
<accession>A0ABV8XQR5</accession>
<keyword evidence="2" id="KW-1185">Reference proteome</keyword>
<comment type="caution">
    <text evidence="1">The sequence shown here is derived from an EMBL/GenBank/DDBJ whole genome shotgun (WGS) entry which is preliminary data.</text>
</comment>
<proteinExistence type="predicted"/>
<evidence type="ECO:0000313" key="2">
    <source>
        <dbReference type="Proteomes" id="UP001595998"/>
    </source>
</evidence>
<dbReference type="EMBL" id="JBHSEH010000024">
    <property type="protein sequence ID" value="MFC4427884.1"/>
    <property type="molecule type" value="Genomic_DNA"/>
</dbReference>